<evidence type="ECO:0000313" key="1">
    <source>
        <dbReference type="EMBL" id="GIE24795.1"/>
    </source>
</evidence>
<evidence type="ECO:0000313" key="2">
    <source>
        <dbReference type="Proteomes" id="UP000603200"/>
    </source>
</evidence>
<reference evidence="1 2" key="1">
    <citation type="submission" date="2021-01" db="EMBL/GenBank/DDBJ databases">
        <title>Whole genome shotgun sequence of Actinoplanes humidus NBRC 14915.</title>
        <authorList>
            <person name="Komaki H."/>
            <person name="Tamura T."/>
        </authorList>
    </citation>
    <scope>NUCLEOTIDE SEQUENCE [LARGE SCALE GENOMIC DNA]</scope>
    <source>
        <strain evidence="1 2">NBRC 14915</strain>
    </source>
</reference>
<dbReference type="Proteomes" id="UP000603200">
    <property type="component" value="Unassembled WGS sequence"/>
</dbReference>
<evidence type="ECO:0008006" key="3">
    <source>
        <dbReference type="Google" id="ProtNLM"/>
    </source>
</evidence>
<dbReference type="EMBL" id="BOMN01000113">
    <property type="protein sequence ID" value="GIE24795.1"/>
    <property type="molecule type" value="Genomic_DNA"/>
</dbReference>
<gene>
    <name evidence="1" type="ORF">Ahu01nite_078970</name>
</gene>
<proteinExistence type="predicted"/>
<comment type="caution">
    <text evidence="1">The sequence shown here is derived from an EMBL/GenBank/DDBJ whole genome shotgun (WGS) entry which is preliminary data.</text>
</comment>
<keyword evidence="2" id="KW-1185">Reference proteome</keyword>
<protein>
    <recommendedName>
        <fullName evidence="3">Tetratricopeptide repeat protein</fullName>
    </recommendedName>
</protein>
<organism evidence="1 2">
    <name type="scientific">Winogradskya humida</name>
    <dbReference type="NCBI Taxonomy" id="113566"/>
    <lineage>
        <taxon>Bacteria</taxon>
        <taxon>Bacillati</taxon>
        <taxon>Actinomycetota</taxon>
        <taxon>Actinomycetes</taxon>
        <taxon>Micromonosporales</taxon>
        <taxon>Micromonosporaceae</taxon>
        <taxon>Winogradskya</taxon>
    </lineage>
</organism>
<sequence>MNASQSSLTVVLHEALQLYRDHRLPEAATMLRAVLAPYDPATLTGDPAVIRAAALYAASAVDDPDSQLSYALFAERSSHRTLGPDSELTRVAMHMLAGVAEQQKLFGDAATVCQRLIEVHTRRRDHSDALVWRTKRAVMLFSDGQCEHALDEIVACTNLAGGLPQPERDAAMRAVLSWHAAILAGCGDTTAARALLRQHRDLLAPANGTDPDVGEALIADTIHRITEAHPRPCAGACQREDHTVLPFVDWMNAVHEAMRVTGPDLHAGHHRSSGGGDRR</sequence>
<accession>A0ABQ4A1R3</accession>
<dbReference type="Gene3D" id="1.25.40.10">
    <property type="entry name" value="Tetratricopeptide repeat domain"/>
    <property type="match status" value="1"/>
</dbReference>
<dbReference type="InterPro" id="IPR011990">
    <property type="entry name" value="TPR-like_helical_dom_sf"/>
</dbReference>
<dbReference type="SUPFAM" id="SSF48452">
    <property type="entry name" value="TPR-like"/>
    <property type="match status" value="1"/>
</dbReference>
<name>A0ABQ4A1R3_9ACTN</name>